<protein>
    <submittedName>
        <fullName evidence="3">Gliding motility-associated lipoprotein</fullName>
    </submittedName>
</protein>
<dbReference type="EMBL" id="AP018694">
    <property type="protein sequence ID" value="BBE17608.1"/>
    <property type="molecule type" value="Genomic_DNA"/>
</dbReference>
<dbReference type="PANTHER" id="PTHR23150:SF19">
    <property type="entry name" value="FORMYLGLYCINE-GENERATING ENZYME"/>
    <property type="match status" value="1"/>
</dbReference>
<evidence type="ECO:0000313" key="4">
    <source>
        <dbReference type="Proteomes" id="UP001193389"/>
    </source>
</evidence>
<proteinExistence type="predicted"/>
<dbReference type="InterPro" id="IPR016187">
    <property type="entry name" value="CTDL_fold"/>
</dbReference>
<feature type="compositionally biased region" description="Polar residues" evidence="1">
    <location>
        <begin position="1"/>
        <end position="11"/>
    </location>
</feature>
<evidence type="ECO:0000259" key="2">
    <source>
        <dbReference type="Pfam" id="PF03781"/>
    </source>
</evidence>
<accession>A0A5K7S7R8</accession>
<dbReference type="AlphaFoldDB" id="A0A5K7S7R8"/>
<sequence length="405" mass="47396">MNFIKQGSINVGPSEEEVDRSSTPVKTVSVPSFWMDDTEITNNEYRQFVYWVRDSIARQLLSETIPEFLISEGRKGVILENPRLNWLEPIEWKNPEYQAALSEIYIPEAERFFNRREIDSRKLKFEYYWVDYRQAAKRANSYNFETQSYGGNVIDANGKESPTQNRSSFIMHETTPVYPDTLVWIRDYTFSYNEPLTEKYFSHVAYDNYPVVGVTWAQAKAFCQWRTKQMNNFQDMIKNPGVMDYRLPTEVEWEYAARGGHQMTLYPWGSYYSRNEEGSFVANFKPMRGNYVSDSESSITTMKVANYLPNSYGLYDMAGNVAEWTSNAYAESGYEIMSDFSPDFQYNAKPDDPPALKRKVIRGGSWKDIAYYVQVSTRSFEYQDSAKSYVGFRCVRSTFKPKYYE</sequence>
<dbReference type="Pfam" id="PF03781">
    <property type="entry name" value="FGE-sulfatase"/>
    <property type="match status" value="1"/>
</dbReference>
<dbReference type="KEGG" id="anf:AQPE_1765"/>
<evidence type="ECO:0000256" key="1">
    <source>
        <dbReference type="SAM" id="MobiDB-lite"/>
    </source>
</evidence>
<feature type="domain" description="Sulfatase-modifying factor enzyme-like" evidence="2">
    <location>
        <begin position="3"/>
        <end position="396"/>
    </location>
</feature>
<dbReference type="SUPFAM" id="SSF56436">
    <property type="entry name" value="C-type lectin-like"/>
    <property type="match status" value="1"/>
</dbReference>
<reference evidence="3" key="1">
    <citation type="journal article" date="2020" name="Int. J. Syst. Evol. Microbiol.">
        <title>Aquipluma nitroreducens gen. nov. sp. nov., a novel facultatively anaerobic bacterium isolated from a freshwater lake.</title>
        <authorList>
            <person name="Watanabe M."/>
            <person name="Kojima H."/>
            <person name="Fukui M."/>
        </authorList>
    </citation>
    <scope>NUCLEOTIDE SEQUENCE</scope>
    <source>
        <strain evidence="3">MeG22</strain>
    </source>
</reference>
<dbReference type="InterPro" id="IPR042095">
    <property type="entry name" value="SUMF_sf"/>
</dbReference>
<organism evidence="3 4">
    <name type="scientific">Aquipluma nitroreducens</name>
    <dbReference type="NCBI Taxonomy" id="2010828"/>
    <lineage>
        <taxon>Bacteria</taxon>
        <taxon>Pseudomonadati</taxon>
        <taxon>Bacteroidota</taxon>
        <taxon>Bacteroidia</taxon>
        <taxon>Marinilabiliales</taxon>
        <taxon>Prolixibacteraceae</taxon>
        <taxon>Aquipluma</taxon>
    </lineage>
</organism>
<dbReference type="InterPro" id="IPR051043">
    <property type="entry name" value="Sulfatase_Mod_Factor_Kinase"/>
</dbReference>
<dbReference type="Gene3D" id="3.90.1580.10">
    <property type="entry name" value="paralog of FGE (formylglycine-generating enzyme)"/>
    <property type="match status" value="2"/>
</dbReference>
<feature type="region of interest" description="Disordered" evidence="1">
    <location>
        <begin position="1"/>
        <end position="22"/>
    </location>
</feature>
<dbReference type="PANTHER" id="PTHR23150">
    <property type="entry name" value="SULFATASE MODIFYING FACTOR 1, 2"/>
    <property type="match status" value="1"/>
</dbReference>
<dbReference type="Proteomes" id="UP001193389">
    <property type="component" value="Chromosome"/>
</dbReference>
<dbReference type="InterPro" id="IPR005532">
    <property type="entry name" value="SUMF_dom"/>
</dbReference>
<name>A0A5K7S7R8_9BACT</name>
<keyword evidence="3" id="KW-0449">Lipoprotein</keyword>
<gene>
    <name evidence="3" type="ORF">AQPE_1765</name>
</gene>
<dbReference type="GO" id="GO:0120147">
    <property type="term" value="F:formylglycine-generating oxidase activity"/>
    <property type="evidence" value="ECO:0007669"/>
    <property type="project" value="TreeGrafter"/>
</dbReference>
<keyword evidence="4" id="KW-1185">Reference proteome</keyword>
<dbReference type="RefSeq" id="WP_318350588.1">
    <property type="nucleotide sequence ID" value="NZ_AP018694.1"/>
</dbReference>
<evidence type="ECO:0000313" key="3">
    <source>
        <dbReference type="EMBL" id="BBE17608.1"/>
    </source>
</evidence>